<protein>
    <submittedName>
        <fullName evidence="1">Uncharacterized protein</fullName>
    </submittedName>
</protein>
<evidence type="ECO:0000313" key="1">
    <source>
        <dbReference type="EMBL" id="KAF2467339.1"/>
    </source>
</evidence>
<organism evidence="1 2">
    <name type="scientific">Lindgomyces ingoldianus</name>
    <dbReference type="NCBI Taxonomy" id="673940"/>
    <lineage>
        <taxon>Eukaryota</taxon>
        <taxon>Fungi</taxon>
        <taxon>Dikarya</taxon>
        <taxon>Ascomycota</taxon>
        <taxon>Pezizomycotina</taxon>
        <taxon>Dothideomycetes</taxon>
        <taxon>Pleosporomycetidae</taxon>
        <taxon>Pleosporales</taxon>
        <taxon>Lindgomycetaceae</taxon>
        <taxon>Lindgomyces</taxon>
    </lineage>
</organism>
<name>A0ACB6QJZ3_9PLEO</name>
<evidence type="ECO:0000313" key="2">
    <source>
        <dbReference type="Proteomes" id="UP000799755"/>
    </source>
</evidence>
<gene>
    <name evidence="1" type="ORF">BDR25DRAFT_358877</name>
</gene>
<sequence>MDKNIQLEGCRCSYLHALFRWAPSALYTPKAASQLLGFALLKWLWNTLWVNRCHGWCLKFHGTFAAQSKAAANMETPSHFIIESPIRTCFATCVSETSRKHHTISTYLVSYPKFTNLAATSPFMPAGVAVEEGQGQTIRVAEFWYEVDGFMPSARWVRHEACFASREACFEEMYILGISCITVDRWRRFAFNREDGDLSEALEQSDNRCLTRDMGVHGADLFAKPPHRASIISMEKVSAGIQSEMLVRFREKCLPRPSVTVLCVIWRFMASLQAIESEQAASSVHEPKNSITTQLLNNQCPSNGINS</sequence>
<dbReference type="Proteomes" id="UP000799755">
    <property type="component" value="Unassembled WGS sequence"/>
</dbReference>
<proteinExistence type="predicted"/>
<reference evidence="1" key="1">
    <citation type="journal article" date="2020" name="Stud. Mycol.">
        <title>101 Dothideomycetes genomes: a test case for predicting lifestyles and emergence of pathogens.</title>
        <authorList>
            <person name="Haridas S."/>
            <person name="Albert R."/>
            <person name="Binder M."/>
            <person name="Bloem J."/>
            <person name="Labutti K."/>
            <person name="Salamov A."/>
            <person name="Andreopoulos B."/>
            <person name="Baker S."/>
            <person name="Barry K."/>
            <person name="Bills G."/>
            <person name="Bluhm B."/>
            <person name="Cannon C."/>
            <person name="Castanera R."/>
            <person name="Culley D."/>
            <person name="Daum C."/>
            <person name="Ezra D."/>
            <person name="Gonzalez J."/>
            <person name="Henrissat B."/>
            <person name="Kuo A."/>
            <person name="Liang C."/>
            <person name="Lipzen A."/>
            <person name="Lutzoni F."/>
            <person name="Magnuson J."/>
            <person name="Mondo S."/>
            <person name="Nolan M."/>
            <person name="Ohm R."/>
            <person name="Pangilinan J."/>
            <person name="Park H.-J."/>
            <person name="Ramirez L."/>
            <person name="Alfaro M."/>
            <person name="Sun H."/>
            <person name="Tritt A."/>
            <person name="Yoshinaga Y."/>
            <person name="Zwiers L.-H."/>
            <person name="Turgeon B."/>
            <person name="Goodwin S."/>
            <person name="Spatafora J."/>
            <person name="Crous P."/>
            <person name="Grigoriev I."/>
        </authorList>
    </citation>
    <scope>NUCLEOTIDE SEQUENCE</scope>
    <source>
        <strain evidence="1">ATCC 200398</strain>
    </source>
</reference>
<comment type="caution">
    <text evidence="1">The sequence shown here is derived from an EMBL/GenBank/DDBJ whole genome shotgun (WGS) entry which is preliminary data.</text>
</comment>
<dbReference type="EMBL" id="MU003521">
    <property type="protein sequence ID" value="KAF2467339.1"/>
    <property type="molecule type" value="Genomic_DNA"/>
</dbReference>
<keyword evidence="2" id="KW-1185">Reference proteome</keyword>
<accession>A0ACB6QJZ3</accession>